<evidence type="ECO:0000256" key="1">
    <source>
        <dbReference type="ARBA" id="ARBA00000085"/>
    </source>
</evidence>
<evidence type="ECO:0000256" key="9">
    <source>
        <dbReference type="ARBA" id="ARBA00022840"/>
    </source>
</evidence>
<dbReference type="Gene3D" id="3.30.565.10">
    <property type="entry name" value="Histidine kinase-like ATPase, C-terminal domain"/>
    <property type="match status" value="1"/>
</dbReference>
<evidence type="ECO:0000256" key="4">
    <source>
        <dbReference type="ARBA" id="ARBA00022475"/>
    </source>
</evidence>
<dbReference type="SUPFAM" id="SSF55874">
    <property type="entry name" value="ATPase domain of HSP90 chaperone/DNA topoisomerase II/histidine kinase"/>
    <property type="match status" value="1"/>
</dbReference>
<keyword evidence="14" id="KW-0812">Transmembrane</keyword>
<dbReference type="EC" id="2.7.13.3" evidence="3"/>
<keyword evidence="8" id="KW-0418">Kinase</keyword>
<feature type="domain" description="PAS" evidence="17">
    <location>
        <begin position="336"/>
        <end position="394"/>
    </location>
</feature>
<comment type="subcellular location">
    <subcellularLocation>
        <location evidence="2">Cell membrane</location>
    </subcellularLocation>
</comment>
<keyword evidence="14" id="KW-1133">Transmembrane helix</keyword>
<keyword evidence="5 12" id="KW-0597">Phosphoprotein</keyword>
<dbReference type="Pfam" id="PF02518">
    <property type="entry name" value="HATPase_c"/>
    <property type="match status" value="1"/>
</dbReference>
<dbReference type="SUPFAM" id="SSF47384">
    <property type="entry name" value="Homodimeric domain of signal transducing histidine kinase"/>
    <property type="match status" value="1"/>
</dbReference>
<dbReference type="GO" id="GO:0000155">
    <property type="term" value="F:phosphorelay sensor kinase activity"/>
    <property type="evidence" value="ECO:0007669"/>
    <property type="project" value="InterPro"/>
</dbReference>
<dbReference type="InterPro" id="IPR036890">
    <property type="entry name" value="HATPase_C_sf"/>
</dbReference>
<keyword evidence="7" id="KW-0547">Nucleotide-binding</keyword>
<keyword evidence="19" id="KW-1185">Reference proteome</keyword>
<evidence type="ECO:0000256" key="7">
    <source>
        <dbReference type="ARBA" id="ARBA00022741"/>
    </source>
</evidence>
<dbReference type="PROSITE" id="PS50112">
    <property type="entry name" value="PAS"/>
    <property type="match status" value="1"/>
</dbReference>
<evidence type="ECO:0000259" key="17">
    <source>
        <dbReference type="PROSITE" id="PS50112"/>
    </source>
</evidence>
<evidence type="ECO:0000259" key="16">
    <source>
        <dbReference type="PROSITE" id="PS50110"/>
    </source>
</evidence>
<keyword evidence="13" id="KW-0175">Coiled coil</keyword>
<dbReference type="InterPro" id="IPR035965">
    <property type="entry name" value="PAS-like_dom_sf"/>
</dbReference>
<feature type="transmembrane region" description="Helical" evidence="14">
    <location>
        <begin position="277"/>
        <end position="296"/>
    </location>
</feature>
<dbReference type="NCBIfam" id="TIGR00229">
    <property type="entry name" value="sensory_box"/>
    <property type="match status" value="1"/>
</dbReference>
<dbReference type="Pfam" id="PF00497">
    <property type="entry name" value="SBP_bac_3"/>
    <property type="match status" value="1"/>
</dbReference>
<name>A0A1H9HQZ0_FLAFI</name>
<dbReference type="InterPro" id="IPR003661">
    <property type="entry name" value="HisK_dim/P_dom"/>
</dbReference>
<dbReference type="SMART" id="SM00448">
    <property type="entry name" value="REC"/>
    <property type="match status" value="1"/>
</dbReference>
<dbReference type="GO" id="GO:0005886">
    <property type="term" value="C:plasma membrane"/>
    <property type="evidence" value="ECO:0007669"/>
    <property type="project" value="UniProtKB-SubCell"/>
</dbReference>
<dbReference type="CDD" id="cd00082">
    <property type="entry name" value="HisKA"/>
    <property type="match status" value="1"/>
</dbReference>
<dbReference type="PROSITE" id="PS50110">
    <property type="entry name" value="RESPONSE_REGULATORY"/>
    <property type="match status" value="1"/>
</dbReference>
<dbReference type="FunFam" id="1.10.287.130:FF:000002">
    <property type="entry name" value="Two-component osmosensing histidine kinase"/>
    <property type="match status" value="1"/>
</dbReference>
<dbReference type="InterPro" id="IPR011006">
    <property type="entry name" value="CheY-like_superfamily"/>
</dbReference>
<dbReference type="InterPro" id="IPR036097">
    <property type="entry name" value="HisK_dim/P_sf"/>
</dbReference>
<dbReference type="InterPro" id="IPR005467">
    <property type="entry name" value="His_kinase_dom"/>
</dbReference>
<evidence type="ECO:0000256" key="8">
    <source>
        <dbReference type="ARBA" id="ARBA00022777"/>
    </source>
</evidence>
<evidence type="ECO:0000256" key="13">
    <source>
        <dbReference type="SAM" id="Coils"/>
    </source>
</evidence>
<keyword evidence="10" id="KW-0902">Two-component regulatory system</keyword>
<sequence length="825" mass="94857">MHQVIEKIKMKNFTYGYYRFLLILLCFGVSETIFSQKNNDQVIKVGLYDNPPKIFINEKGQPDGFFIDIIKEIGKRENLKFEYQFDTWDNLYKNLQRGEIDVLPDVVFSSERDSIFTLSKMPVLSSWAELFSRKGLNLHSILDLKNLKVGVLKGSIEEKYMTDFVSKEFDITYKLYTYDSYSKSVSALKSSKIDVIIADRFFTFSNLFAKSSKPTGILIRPLGLHFAFTKNKNAALVALFDRNISTLKNDANSIYYKSLFRWLDKDPKLLIPDYTKWLILVIFIVLVISISFVLLLRERVKIKTRELIKAKEKAEESEDQLKLIANNFVKGMIYQVVTLNTNKRKFNYVSDSVLKLYGCTAAEAIKNPYLIFGKIHPEDIEMLVDVERKALKNLSVLNVECRIINPDGSVRWSYFVSKPRIVNDLVCWDGLEVDISERKMMEIELHIAKEKAEESDRLKSAFLANMSHEIRTPMNGILGFAELLKEPNLKGKKQRKYIKIIEKSGARMLNIINDIINISKIESGQMEVNIKKSNINEQLEYIYTFFIPEAEKKGIHLSYKYTLPSNEAFITTDREKVFAILTNLVKNAINHTEKGSIEIGYNLKEEFIEFYVKDTGIGIPKDRQQAIFERFIQADIANKMALQGAGLGLSISKAYVEMLGGEIWLESQEGKGTVFYFTLPFKADKSIEISNNREIVSPVEVPSFKKLKIVLAEDDEVSEKLISKVIKDFGKEIIYTRNGIEALEACRNNPDVDLILMDIQMPIMDGYEATREIRKFNKEVIIIAQTAYALAGDMEKAVDSDCNDYISKPIKIQELKQLIVKHFKD</sequence>
<reference evidence="19" key="1">
    <citation type="submission" date="2016-10" db="EMBL/GenBank/DDBJ databases">
        <authorList>
            <person name="Varghese N."/>
            <person name="Submissions S."/>
        </authorList>
    </citation>
    <scope>NUCLEOTIDE SEQUENCE [LARGE SCALE GENOMIC DNA]</scope>
    <source>
        <strain evidence="19">DSM 15719</strain>
    </source>
</reference>
<gene>
    <name evidence="18" type="ORF">SAMN05444355_103221</name>
</gene>
<accession>A0A1H9HQZ0</accession>
<dbReference type="Pfam" id="PF08447">
    <property type="entry name" value="PAS_3"/>
    <property type="match status" value="1"/>
</dbReference>
<comment type="catalytic activity">
    <reaction evidence="1">
        <text>ATP + protein L-histidine = ADP + protein N-phospho-L-histidine.</text>
        <dbReference type="EC" id="2.7.13.3"/>
    </reaction>
</comment>
<dbReference type="PROSITE" id="PS50109">
    <property type="entry name" value="HIS_KIN"/>
    <property type="match status" value="1"/>
</dbReference>
<evidence type="ECO:0000259" key="15">
    <source>
        <dbReference type="PROSITE" id="PS50109"/>
    </source>
</evidence>
<dbReference type="SMART" id="SM00387">
    <property type="entry name" value="HATPase_c"/>
    <property type="match status" value="1"/>
</dbReference>
<dbReference type="SUPFAM" id="SSF53850">
    <property type="entry name" value="Periplasmic binding protein-like II"/>
    <property type="match status" value="1"/>
</dbReference>
<dbReference type="PANTHER" id="PTHR45339">
    <property type="entry name" value="HYBRID SIGNAL TRANSDUCTION HISTIDINE KINASE J"/>
    <property type="match status" value="1"/>
</dbReference>
<evidence type="ECO:0000256" key="2">
    <source>
        <dbReference type="ARBA" id="ARBA00004236"/>
    </source>
</evidence>
<dbReference type="PANTHER" id="PTHR45339:SF1">
    <property type="entry name" value="HYBRID SIGNAL TRANSDUCTION HISTIDINE KINASE J"/>
    <property type="match status" value="1"/>
</dbReference>
<dbReference type="Proteomes" id="UP000183658">
    <property type="component" value="Unassembled WGS sequence"/>
</dbReference>
<evidence type="ECO:0000256" key="12">
    <source>
        <dbReference type="PROSITE-ProRule" id="PRU00169"/>
    </source>
</evidence>
<keyword evidence="6" id="KW-0808">Transferase</keyword>
<keyword evidence="9" id="KW-0067">ATP-binding</keyword>
<evidence type="ECO:0000256" key="5">
    <source>
        <dbReference type="ARBA" id="ARBA00022553"/>
    </source>
</evidence>
<dbReference type="Gene3D" id="3.40.50.2300">
    <property type="match status" value="1"/>
</dbReference>
<dbReference type="Gene3D" id="1.10.287.130">
    <property type="match status" value="1"/>
</dbReference>
<dbReference type="PRINTS" id="PR00344">
    <property type="entry name" value="BCTRLSENSOR"/>
</dbReference>
<dbReference type="InterPro" id="IPR000014">
    <property type="entry name" value="PAS"/>
</dbReference>
<keyword evidence="11 14" id="KW-0472">Membrane</keyword>
<dbReference type="Pfam" id="PF00512">
    <property type="entry name" value="HisKA"/>
    <property type="match status" value="1"/>
</dbReference>
<dbReference type="InterPro" id="IPR003594">
    <property type="entry name" value="HATPase_dom"/>
</dbReference>
<dbReference type="InterPro" id="IPR013655">
    <property type="entry name" value="PAS_fold_3"/>
</dbReference>
<dbReference type="CDD" id="cd17546">
    <property type="entry name" value="REC_hyHK_CKI1_RcsC-like"/>
    <property type="match status" value="1"/>
</dbReference>
<dbReference type="Gene3D" id="3.30.450.20">
    <property type="entry name" value="PAS domain"/>
    <property type="match status" value="1"/>
</dbReference>
<protein>
    <recommendedName>
        <fullName evidence="3">histidine kinase</fullName>
        <ecNumber evidence="3">2.7.13.3</ecNumber>
    </recommendedName>
</protein>
<evidence type="ECO:0000313" key="19">
    <source>
        <dbReference type="Proteomes" id="UP000183658"/>
    </source>
</evidence>
<dbReference type="CDD" id="cd00130">
    <property type="entry name" value="PAS"/>
    <property type="match status" value="1"/>
</dbReference>
<evidence type="ECO:0000256" key="6">
    <source>
        <dbReference type="ARBA" id="ARBA00022679"/>
    </source>
</evidence>
<keyword evidence="4" id="KW-1003">Cell membrane</keyword>
<feature type="domain" description="Response regulatory" evidence="16">
    <location>
        <begin position="708"/>
        <end position="823"/>
    </location>
</feature>
<dbReference type="SUPFAM" id="SSF52172">
    <property type="entry name" value="CheY-like"/>
    <property type="match status" value="1"/>
</dbReference>
<feature type="domain" description="Histidine kinase" evidence="15">
    <location>
        <begin position="465"/>
        <end position="683"/>
    </location>
</feature>
<evidence type="ECO:0000256" key="11">
    <source>
        <dbReference type="ARBA" id="ARBA00023136"/>
    </source>
</evidence>
<evidence type="ECO:0000313" key="18">
    <source>
        <dbReference type="EMBL" id="SEQ64723.1"/>
    </source>
</evidence>
<dbReference type="Pfam" id="PF00072">
    <property type="entry name" value="Response_reg"/>
    <property type="match status" value="1"/>
</dbReference>
<dbReference type="Gene3D" id="3.40.190.10">
    <property type="entry name" value="Periplasmic binding protein-like II"/>
    <property type="match status" value="2"/>
</dbReference>
<evidence type="ECO:0000256" key="10">
    <source>
        <dbReference type="ARBA" id="ARBA00023012"/>
    </source>
</evidence>
<organism evidence="18 19">
    <name type="scientific">Flavobacterium frigoris</name>
    <dbReference type="NCBI Taxonomy" id="229204"/>
    <lineage>
        <taxon>Bacteria</taxon>
        <taxon>Pseudomonadati</taxon>
        <taxon>Bacteroidota</taxon>
        <taxon>Flavobacteriia</taxon>
        <taxon>Flavobacteriales</taxon>
        <taxon>Flavobacteriaceae</taxon>
        <taxon>Flavobacterium</taxon>
    </lineage>
</organism>
<evidence type="ECO:0000256" key="3">
    <source>
        <dbReference type="ARBA" id="ARBA00012438"/>
    </source>
</evidence>
<dbReference type="SUPFAM" id="SSF55785">
    <property type="entry name" value="PYP-like sensor domain (PAS domain)"/>
    <property type="match status" value="1"/>
</dbReference>
<dbReference type="AlphaFoldDB" id="A0A1H9HQZ0"/>
<evidence type="ECO:0000256" key="14">
    <source>
        <dbReference type="SAM" id="Phobius"/>
    </source>
</evidence>
<feature type="coiled-coil region" evidence="13">
    <location>
        <begin position="300"/>
        <end position="327"/>
    </location>
</feature>
<dbReference type="InterPro" id="IPR004358">
    <property type="entry name" value="Sig_transdc_His_kin-like_C"/>
</dbReference>
<dbReference type="InterPro" id="IPR001638">
    <property type="entry name" value="Solute-binding_3/MltF_N"/>
</dbReference>
<dbReference type="EMBL" id="FOFZ01000003">
    <property type="protein sequence ID" value="SEQ64723.1"/>
    <property type="molecule type" value="Genomic_DNA"/>
</dbReference>
<dbReference type="FunFam" id="3.30.565.10:FF:000023">
    <property type="entry name" value="PAS domain-containing sensor histidine kinase"/>
    <property type="match status" value="1"/>
</dbReference>
<dbReference type="SMART" id="SM00062">
    <property type="entry name" value="PBPb"/>
    <property type="match status" value="1"/>
</dbReference>
<dbReference type="GO" id="GO:0005524">
    <property type="term" value="F:ATP binding"/>
    <property type="evidence" value="ECO:0007669"/>
    <property type="project" value="UniProtKB-KW"/>
</dbReference>
<proteinExistence type="predicted"/>
<feature type="modified residue" description="4-aspartylphosphate" evidence="12">
    <location>
        <position position="758"/>
    </location>
</feature>
<dbReference type="SMART" id="SM00388">
    <property type="entry name" value="HisKA"/>
    <property type="match status" value="1"/>
</dbReference>
<dbReference type="CDD" id="cd16922">
    <property type="entry name" value="HATPase_EvgS-ArcB-TorS-like"/>
    <property type="match status" value="1"/>
</dbReference>
<dbReference type="InterPro" id="IPR001789">
    <property type="entry name" value="Sig_transdc_resp-reg_receiver"/>
</dbReference>